<dbReference type="AlphaFoldDB" id="A0A5I0ZRR2"/>
<name>A0A5I0ZRR2_SALET</name>
<gene>
    <name evidence="2" type="ORF">CG757_26565</name>
</gene>
<evidence type="ECO:0000313" key="2">
    <source>
        <dbReference type="EMBL" id="ECT9340073.1"/>
    </source>
</evidence>
<sequence length="90" mass="10199">MKLFIALLLGSMAFMANADTSLNLQEKSRNTSEAIVSSVSSAQKLRNEKLKLQLQIDELRVKIGGTLDPQKREELQQKMDLLVKQKQKIQ</sequence>
<proteinExistence type="predicted"/>
<feature type="chain" id="PRO_5030125567" description="Periplasmic protein" evidence="1">
    <location>
        <begin position="19"/>
        <end position="90"/>
    </location>
</feature>
<reference evidence="2" key="1">
    <citation type="submission" date="2018-07" db="EMBL/GenBank/DDBJ databases">
        <authorList>
            <consortium name="PulseNet: The National Subtyping Network for Foodborne Disease Surveillance"/>
            <person name="Tarr C.L."/>
            <person name="Trees E."/>
            <person name="Katz L.S."/>
            <person name="Carleton-Romer H.A."/>
            <person name="Stroika S."/>
            <person name="Kucerova Z."/>
            <person name="Roache K.F."/>
            <person name="Sabol A.L."/>
            <person name="Besser J."/>
            <person name="Gerner-Smidt P."/>
        </authorList>
    </citation>
    <scope>NUCLEOTIDE SEQUENCE</scope>
    <source>
        <strain evidence="2">2015AM-0391</strain>
    </source>
</reference>
<accession>A0A5I0ZRR2</accession>
<organism evidence="2">
    <name type="scientific">Salmonella enterica subsp. enterica serovar Cotham</name>
    <dbReference type="NCBI Taxonomy" id="2572724"/>
    <lineage>
        <taxon>Bacteria</taxon>
        <taxon>Pseudomonadati</taxon>
        <taxon>Pseudomonadota</taxon>
        <taxon>Gammaproteobacteria</taxon>
        <taxon>Enterobacterales</taxon>
        <taxon>Enterobacteriaceae</taxon>
        <taxon>Salmonella</taxon>
    </lineage>
</organism>
<dbReference type="EMBL" id="AAKOIS010000023">
    <property type="protein sequence ID" value="ECT9340073.1"/>
    <property type="molecule type" value="Genomic_DNA"/>
</dbReference>
<keyword evidence="1" id="KW-0732">Signal</keyword>
<evidence type="ECO:0000256" key="1">
    <source>
        <dbReference type="SAM" id="SignalP"/>
    </source>
</evidence>
<evidence type="ECO:0008006" key="3">
    <source>
        <dbReference type="Google" id="ProtNLM"/>
    </source>
</evidence>
<protein>
    <recommendedName>
        <fullName evidence="3">Periplasmic protein</fullName>
    </recommendedName>
</protein>
<feature type="signal peptide" evidence="1">
    <location>
        <begin position="1"/>
        <end position="18"/>
    </location>
</feature>
<comment type="caution">
    <text evidence="2">The sequence shown here is derived from an EMBL/GenBank/DDBJ whole genome shotgun (WGS) entry which is preliminary data.</text>
</comment>